<keyword evidence="9" id="KW-1185">Reference proteome</keyword>
<evidence type="ECO:0000313" key="9">
    <source>
        <dbReference type="Proteomes" id="UP000244932"/>
    </source>
</evidence>
<reference evidence="8 9" key="1">
    <citation type="submission" date="2018-03" db="EMBL/GenBank/DDBJ databases">
        <authorList>
            <person name="Keele B.F."/>
        </authorList>
    </citation>
    <scope>NUCLEOTIDE SEQUENCE [LARGE SCALE GENOMIC DNA]</scope>
    <source>
        <strain evidence="8 9">CeCT 8812</strain>
    </source>
</reference>
<organism evidence="8 9">
    <name type="scientific">Pontivivens insulae</name>
    <dbReference type="NCBI Taxonomy" id="1639689"/>
    <lineage>
        <taxon>Bacteria</taxon>
        <taxon>Pseudomonadati</taxon>
        <taxon>Pseudomonadota</taxon>
        <taxon>Alphaproteobacteria</taxon>
        <taxon>Rhodobacterales</taxon>
        <taxon>Paracoccaceae</taxon>
        <taxon>Pontivivens</taxon>
    </lineage>
</organism>
<dbReference type="GO" id="GO:0005737">
    <property type="term" value="C:cytoplasm"/>
    <property type="evidence" value="ECO:0007669"/>
    <property type="project" value="TreeGrafter"/>
</dbReference>
<feature type="binding site" evidence="5">
    <location>
        <position position="121"/>
    </location>
    <ligand>
        <name>substrate</name>
    </ligand>
</feature>
<dbReference type="GO" id="GO:0035515">
    <property type="term" value="F:oxidative RNA demethylase activity"/>
    <property type="evidence" value="ECO:0007669"/>
    <property type="project" value="TreeGrafter"/>
</dbReference>
<dbReference type="Pfam" id="PF13532">
    <property type="entry name" value="2OG-FeII_Oxy_2"/>
    <property type="match status" value="1"/>
</dbReference>
<dbReference type="PANTHER" id="PTHR16557">
    <property type="entry name" value="ALKYLATED DNA REPAIR PROTEIN ALKB-RELATED"/>
    <property type="match status" value="1"/>
</dbReference>
<feature type="binding site" evidence="6">
    <location>
        <position position="173"/>
    </location>
    <ligand>
        <name>Fe cation</name>
        <dbReference type="ChEBI" id="CHEBI:24875"/>
        <note>catalytic</note>
    </ligand>
</feature>
<dbReference type="AlphaFoldDB" id="A0A2R8A7R0"/>
<evidence type="ECO:0000256" key="5">
    <source>
        <dbReference type="PIRSR" id="PIRSR604574-1"/>
    </source>
</evidence>
<feature type="binding site" evidence="6">
    <location>
        <position position="119"/>
    </location>
    <ligand>
        <name>Fe cation</name>
        <dbReference type="ChEBI" id="CHEBI:24875"/>
        <note>catalytic</note>
    </ligand>
</feature>
<keyword evidence="4 6" id="KW-0408">Iron</keyword>
<dbReference type="GO" id="GO:0035516">
    <property type="term" value="F:broad specificity oxidative DNA demethylase activity"/>
    <property type="evidence" value="ECO:0007669"/>
    <property type="project" value="UniProtKB-EC"/>
</dbReference>
<dbReference type="EC" id="1.14.11.33" evidence="8"/>
<comment type="cofactor">
    <cofactor evidence="6">
        <name>Fe(2+)</name>
        <dbReference type="ChEBI" id="CHEBI:29033"/>
    </cofactor>
    <text evidence="6">Binds 1 Fe(2+) ion per subunit.</text>
</comment>
<dbReference type="OrthoDB" id="9796932at2"/>
<dbReference type="InterPro" id="IPR027450">
    <property type="entry name" value="AlkB-like"/>
</dbReference>
<accession>A0A2R8A7R0</accession>
<evidence type="ECO:0000256" key="4">
    <source>
        <dbReference type="ARBA" id="ARBA00023004"/>
    </source>
</evidence>
<protein>
    <submittedName>
        <fullName evidence="8">Alpha-ketoglutarate-dependent dioxygenase AlkB</fullName>
        <ecNumber evidence="8">1.14.11.33</ecNumber>
    </submittedName>
</protein>
<evidence type="ECO:0000256" key="6">
    <source>
        <dbReference type="PIRSR" id="PIRSR604574-2"/>
    </source>
</evidence>
<feature type="binding site" evidence="5">
    <location>
        <begin position="67"/>
        <end position="69"/>
    </location>
    <ligand>
        <name>substrate</name>
    </ligand>
</feature>
<keyword evidence="3 8" id="KW-0560">Oxidoreductase</keyword>
<evidence type="ECO:0000256" key="2">
    <source>
        <dbReference type="ARBA" id="ARBA00022964"/>
    </source>
</evidence>
<feature type="binding site" evidence="5">
    <location>
        <position position="147"/>
    </location>
    <ligand>
        <name>substrate</name>
    </ligand>
</feature>
<evidence type="ECO:0000256" key="1">
    <source>
        <dbReference type="ARBA" id="ARBA00022723"/>
    </source>
</evidence>
<dbReference type="Proteomes" id="UP000244932">
    <property type="component" value="Unassembled WGS sequence"/>
</dbReference>
<dbReference type="RefSeq" id="WP_108781494.1">
    <property type="nucleotide sequence ID" value="NZ_OMKW01000001.1"/>
</dbReference>
<dbReference type="EMBL" id="OMKW01000001">
    <property type="protein sequence ID" value="SPF28269.1"/>
    <property type="molecule type" value="Genomic_DNA"/>
</dbReference>
<dbReference type="PROSITE" id="PS51471">
    <property type="entry name" value="FE2OG_OXY"/>
    <property type="match status" value="1"/>
</dbReference>
<keyword evidence="2 8" id="KW-0223">Dioxygenase</keyword>
<dbReference type="InterPro" id="IPR004574">
    <property type="entry name" value="Alkb"/>
</dbReference>
<feature type="domain" description="Fe2OG dioxygenase" evidence="7">
    <location>
        <begin position="99"/>
        <end position="200"/>
    </location>
</feature>
<feature type="binding site" evidence="5">
    <location>
        <position position="60"/>
    </location>
    <ligand>
        <name>substrate</name>
    </ligand>
</feature>
<keyword evidence="1 6" id="KW-0479">Metal-binding</keyword>
<evidence type="ECO:0000259" key="7">
    <source>
        <dbReference type="PROSITE" id="PS51471"/>
    </source>
</evidence>
<evidence type="ECO:0000313" key="8">
    <source>
        <dbReference type="EMBL" id="SPF28269.1"/>
    </source>
</evidence>
<feature type="binding site" evidence="5">
    <location>
        <begin position="106"/>
        <end position="108"/>
    </location>
    <ligand>
        <name>2-oxoglutarate</name>
        <dbReference type="ChEBI" id="CHEBI:16810"/>
    </ligand>
</feature>
<feature type="binding site" evidence="6">
    <location>
        <position position="117"/>
    </location>
    <ligand>
        <name>Fe cation</name>
        <dbReference type="ChEBI" id="CHEBI:24875"/>
        <note>catalytic</note>
    </ligand>
</feature>
<dbReference type="Gene3D" id="2.60.120.590">
    <property type="entry name" value="Alpha-ketoglutarate-dependent dioxygenase AlkB-like"/>
    <property type="match status" value="1"/>
</dbReference>
<dbReference type="SUPFAM" id="SSF51197">
    <property type="entry name" value="Clavaminate synthase-like"/>
    <property type="match status" value="1"/>
</dbReference>
<name>A0A2R8A7R0_9RHOB</name>
<dbReference type="PANTHER" id="PTHR16557:SF2">
    <property type="entry name" value="NUCLEIC ACID DIOXYGENASE ALKBH1"/>
    <property type="match status" value="1"/>
</dbReference>
<dbReference type="GO" id="GO:0008198">
    <property type="term" value="F:ferrous iron binding"/>
    <property type="evidence" value="ECO:0007669"/>
    <property type="project" value="TreeGrafter"/>
</dbReference>
<sequence length="200" mass="21925">MTPLKIGEFLLFKSFLDRAAQEQLRDQTRNIAIEAPLTRYETPGGRPMRVRMTAAGNVGWVSDAQGYRYAATHPSGMPWPPIPAELLDIWKKVAGHAVQPDTCLINYYDGDAKMGLHQDRDEADLTAPVVSISLGDTALFRIGGKERGGPTQTVLLESGDILVMGGAARLCFHGVDWIRHKSSTLLKNGGRINLTLRKAT</sequence>
<dbReference type="GO" id="GO:0035513">
    <property type="term" value="P:oxidative RNA demethylation"/>
    <property type="evidence" value="ECO:0007669"/>
    <property type="project" value="TreeGrafter"/>
</dbReference>
<dbReference type="InterPro" id="IPR005123">
    <property type="entry name" value="Oxoglu/Fe-dep_dioxygenase_dom"/>
</dbReference>
<gene>
    <name evidence="8" type="primary">alkB</name>
    <name evidence="8" type="ORF">POI8812_00567</name>
</gene>
<dbReference type="InterPro" id="IPR037151">
    <property type="entry name" value="AlkB-like_sf"/>
</dbReference>
<feature type="binding site" evidence="5">
    <location>
        <begin position="191"/>
        <end position="197"/>
    </location>
    <ligand>
        <name>2-oxoglutarate</name>
        <dbReference type="ChEBI" id="CHEBI:16810"/>
    </ligand>
</feature>
<proteinExistence type="predicted"/>
<evidence type="ECO:0000256" key="3">
    <source>
        <dbReference type="ARBA" id="ARBA00023002"/>
    </source>
</evidence>